<feature type="region of interest" description="Disordered" evidence="11">
    <location>
        <begin position="119"/>
        <end position="181"/>
    </location>
</feature>
<feature type="compositionally biased region" description="Acidic residues" evidence="11">
    <location>
        <begin position="149"/>
        <end position="174"/>
    </location>
</feature>
<dbReference type="Pfam" id="PF16211">
    <property type="entry name" value="Histone_H2A_C"/>
    <property type="match status" value="1"/>
</dbReference>
<evidence type="ECO:0000256" key="8">
    <source>
        <dbReference type="ARBA" id="ARBA00023242"/>
    </source>
</evidence>
<keyword evidence="9 10" id="KW-0544">Nucleosome core</keyword>
<keyword evidence="8 10" id="KW-0539">Nucleus</keyword>
<dbReference type="AlphaFoldDB" id="A0A9N8V7M1"/>
<dbReference type="InterPro" id="IPR032458">
    <property type="entry name" value="Histone_H2A_CS"/>
</dbReference>
<feature type="domain" description="Histone H2A C-terminal" evidence="13">
    <location>
        <begin position="96"/>
        <end position="128"/>
    </location>
</feature>
<dbReference type="SMART" id="SM00414">
    <property type="entry name" value="H2A"/>
    <property type="match status" value="1"/>
</dbReference>
<evidence type="ECO:0000313" key="14">
    <source>
        <dbReference type="EMBL" id="CAG8440498.1"/>
    </source>
</evidence>
<dbReference type="CDD" id="cd00074">
    <property type="entry name" value="HFD_H2A"/>
    <property type="match status" value="1"/>
</dbReference>
<dbReference type="FunFam" id="1.10.20.10:FF:000008">
    <property type="entry name" value="Histone H2A"/>
    <property type="match status" value="1"/>
</dbReference>
<evidence type="ECO:0000256" key="11">
    <source>
        <dbReference type="SAM" id="MobiDB-lite"/>
    </source>
</evidence>
<evidence type="ECO:0000256" key="3">
    <source>
        <dbReference type="ARBA" id="ARBA00010691"/>
    </source>
</evidence>
<comment type="subunit">
    <text evidence="10">The nucleosome is a histone octamer containing two molecules each of H2A, H2B, H3 and H4 assembled in one H3-H4 heterotetramer and two H2A-H2B heterodimers. The octamer wraps approximately 147 bp of DNA.</text>
</comment>
<evidence type="ECO:0000256" key="2">
    <source>
        <dbReference type="ARBA" id="ARBA00004286"/>
    </source>
</evidence>
<evidence type="ECO:0000256" key="9">
    <source>
        <dbReference type="ARBA" id="ARBA00023269"/>
    </source>
</evidence>
<feature type="region of interest" description="Disordered" evidence="11">
    <location>
        <begin position="1"/>
        <end position="20"/>
    </location>
</feature>
<dbReference type="InterPro" id="IPR009072">
    <property type="entry name" value="Histone-fold"/>
</dbReference>
<protein>
    <recommendedName>
        <fullName evidence="10">Histone H2A</fullName>
    </recommendedName>
</protein>
<keyword evidence="15" id="KW-1185">Reference proteome</keyword>
<dbReference type="InterPro" id="IPR002119">
    <property type="entry name" value="Histone_H2A"/>
</dbReference>
<evidence type="ECO:0000256" key="10">
    <source>
        <dbReference type="RuleBase" id="RU003767"/>
    </source>
</evidence>
<keyword evidence="5" id="KW-0488">Methylation</keyword>
<comment type="caution">
    <text evidence="14">The sequence shown here is derived from an EMBL/GenBank/DDBJ whole genome shotgun (WGS) entry which is preliminary data.</text>
</comment>
<keyword evidence="6" id="KW-0007">Acetylation</keyword>
<gene>
    <name evidence="14" type="ORF">ALEPTO_LOCUS270</name>
</gene>
<evidence type="ECO:0000256" key="1">
    <source>
        <dbReference type="ARBA" id="ARBA00004123"/>
    </source>
</evidence>
<evidence type="ECO:0000313" key="15">
    <source>
        <dbReference type="Proteomes" id="UP000789508"/>
    </source>
</evidence>
<dbReference type="Pfam" id="PF00125">
    <property type="entry name" value="Histone"/>
    <property type="match status" value="1"/>
</dbReference>
<evidence type="ECO:0000256" key="5">
    <source>
        <dbReference type="ARBA" id="ARBA00022481"/>
    </source>
</evidence>
<dbReference type="InterPro" id="IPR032454">
    <property type="entry name" value="Histone_H2A_C"/>
</dbReference>
<evidence type="ECO:0000256" key="4">
    <source>
        <dbReference type="ARBA" id="ARBA00022454"/>
    </source>
</evidence>
<organism evidence="14 15">
    <name type="scientific">Ambispora leptoticha</name>
    <dbReference type="NCBI Taxonomy" id="144679"/>
    <lineage>
        <taxon>Eukaryota</taxon>
        <taxon>Fungi</taxon>
        <taxon>Fungi incertae sedis</taxon>
        <taxon>Mucoromycota</taxon>
        <taxon>Glomeromycotina</taxon>
        <taxon>Glomeromycetes</taxon>
        <taxon>Archaeosporales</taxon>
        <taxon>Ambisporaceae</taxon>
        <taxon>Ambispora</taxon>
    </lineage>
</organism>
<name>A0A9N8V7M1_9GLOM</name>
<comment type="subcellular location">
    <subcellularLocation>
        <location evidence="2">Chromosome</location>
    </subcellularLocation>
    <subcellularLocation>
        <location evidence="1 10">Nucleus</location>
    </subcellularLocation>
</comment>
<dbReference type="InterPro" id="IPR007125">
    <property type="entry name" value="H2A/H2B/H3"/>
</dbReference>
<accession>A0A9N8V7M1</accession>
<proteinExistence type="inferred from homology"/>
<evidence type="ECO:0000256" key="7">
    <source>
        <dbReference type="ARBA" id="ARBA00023125"/>
    </source>
</evidence>
<dbReference type="PANTHER" id="PTHR23430">
    <property type="entry name" value="HISTONE H2A"/>
    <property type="match status" value="1"/>
</dbReference>
<evidence type="ECO:0000259" key="12">
    <source>
        <dbReference type="Pfam" id="PF00125"/>
    </source>
</evidence>
<dbReference type="Proteomes" id="UP000789508">
    <property type="component" value="Unassembled WGS sequence"/>
</dbReference>
<dbReference type="EMBL" id="CAJVPS010000013">
    <property type="protein sequence ID" value="CAG8440498.1"/>
    <property type="molecule type" value="Genomic_DNA"/>
</dbReference>
<dbReference type="PRINTS" id="PR00620">
    <property type="entry name" value="HISTONEH2A"/>
</dbReference>
<keyword evidence="4 10" id="KW-0158">Chromosome</keyword>
<feature type="domain" description="Core Histone H2A/H2B/H3" evidence="12">
    <location>
        <begin position="12"/>
        <end position="93"/>
    </location>
</feature>
<dbReference type="GO" id="GO:0000786">
    <property type="term" value="C:nucleosome"/>
    <property type="evidence" value="ECO:0007669"/>
    <property type="project" value="UniProtKB-KW"/>
</dbReference>
<dbReference type="Gene3D" id="1.10.20.10">
    <property type="entry name" value="Histone, subunit A"/>
    <property type="match status" value="1"/>
</dbReference>
<dbReference type="PROSITE" id="PS00046">
    <property type="entry name" value="HISTONE_H2A"/>
    <property type="match status" value="1"/>
</dbReference>
<reference evidence="14" key="1">
    <citation type="submission" date="2021-06" db="EMBL/GenBank/DDBJ databases">
        <authorList>
            <person name="Kallberg Y."/>
            <person name="Tangrot J."/>
            <person name="Rosling A."/>
        </authorList>
    </citation>
    <scope>NUCLEOTIDE SEQUENCE</scope>
    <source>
        <strain evidence="14">FL130A</strain>
    </source>
</reference>
<feature type="compositionally biased region" description="Polar residues" evidence="11">
    <location>
        <begin position="130"/>
        <end position="148"/>
    </location>
</feature>
<sequence>MTGKENLAEASKKVQKNETISRSKRAGLTFPVARLHRKLREGQFRFRVASGSPVYLAAVLEYLVAEILELAGNAARDNRKARIIPRHLQLAIRNDEELNKLLGTVTIAQGGVMPNIHASLLPKKSKSRENSSASTGRTVVISSASQNEGEPEEDQIEESPAEELEDEGQEDQETPMEKDNI</sequence>
<dbReference type="GO" id="GO:0030527">
    <property type="term" value="F:structural constituent of chromatin"/>
    <property type="evidence" value="ECO:0007669"/>
    <property type="project" value="InterPro"/>
</dbReference>
<keyword evidence="7 10" id="KW-0238">DNA-binding</keyword>
<comment type="similarity">
    <text evidence="3 10">Belongs to the histone H2A family.</text>
</comment>
<dbReference type="GO" id="GO:0046982">
    <property type="term" value="F:protein heterodimerization activity"/>
    <property type="evidence" value="ECO:0007669"/>
    <property type="project" value="InterPro"/>
</dbReference>
<dbReference type="GO" id="GO:0003677">
    <property type="term" value="F:DNA binding"/>
    <property type="evidence" value="ECO:0007669"/>
    <property type="project" value="UniProtKB-KW"/>
</dbReference>
<evidence type="ECO:0000256" key="6">
    <source>
        <dbReference type="ARBA" id="ARBA00022990"/>
    </source>
</evidence>
<dbReference type="SUPFAM" id="SSF47113">
    <property type="entry name" value="Histone-fold"/>
    <property type="match status" value="1"/>
</dbReference>
<evidence type="ECO:0000259" key="13">
    <source>
        <dbReference type="Pfam" id="PF16211"/>
    </source>
</evidence>
<dbReference type="OrthoDB" id="9421954at2759"/>
<dbReference type="GO" id="GO:0005634">
    <property type="term" value="C:nucleus"/>
    <property type="evidence" value="ECO:0007669"/>
    <property type="project" value="UniProtKB-SubCell"/>
</dbReference>